<proteinExistence type="predicted"/>
<name>A0A068WT46_ECHGR</name>
<dbReference type="WBParaSite" id="EgrG_002039000">
    <property type="protein sequence ID" value="EgrG_002039000"/>
    <property type="gene ID" value="EgrG_002039000"/>
</dbReference>
<organism evidence="1">
    <name type="scientific">Echinococcus granulosus</name>
    <name type="common">Hydatid tapeworm</name>
    <dbReference type="NCBI Taxonomy" id="6210"/>
    <lineage>
        <taxon>Eukaryota</taxon>
        <taxon>Metazoa</taxon>
        <taxon>Spiralia</taxon>
        <taxon>Lophotrochozoa</taxon>
        <taxon>Platyhelminthes</taxon>
        <taxon>Cestoda</taxon>
        <taxon>Eucestoda</taxon>
        <taxon>Cyclophyllidea</taxon>
        <taxon>Taeniidae</taxon>
        <taxon>Echinococcus</taxon>
        <taxon>Echinococcus granulosus group</taxon>
    </lineage>
</organism>
<accession>A0A068WT46</accession>
<evidence type="ECO:0000313" key="2">
    <source>
        <dbReference type="Proteomes" id="UP000492820"/>
    </source>
</evidence>
<dbReference type="EMBL" id="LK028590">
    <property type="protein sequence ID" value="CDS23311.1"/>
    <property type="molecule type" value="Genomic_DNA"/>
</dbReference>
<dbReference type="AlphaFoldDB" id="A0A068WT46"/>
<reference evidence="3" key="3">
    <citation type="submission" date="2020-10" db="UniProtKB">
        <authorList>
            <consortium name="WormBaseParasite"/>
        </authorList>
    </citation>
    <scope>IDENTIFICATION</scope>
</reference>
<sequence>MLDFKIPPLFYFVVWNSALTSLSSLHSIVSHLETRRVFIPQSHSSLFQLLCLIHLALRFSIHAYIHHPPFTIRLVIDAATAV</sequence>
<evidence type="ECO:0000313" key="3">
    <source>
        <dbReference type="WBParaSite" id="EgrG_002039000"/>
    </source>
</evidence>
<dbReference type="Proteomes" id="UP000492820">
    <property type="component" value="Unassembled WGS sequence"/>
</dbReference>
<gene>
    <name evidence="1" type="ORF">EgrG_002039000</name>
</gene>
<reference evidence="1 2" key="1">
    <citation type="journal article" date="2013" name="Nature">
        <title>The genomes of four tapeworm species reveal adaptations to parasitism.</title>
        <authorList>
            <person name="Tsai I.J."/>
            <person name="Zarowiecki M."/>
            <person name="Holroyd N."/>
            <person name="Garciarrubio A."/>
            <person name="Sanchez-Flores A."/>
            <person name="Brooks K.L."/>
            <person name="Tracey A."/>
            <person name="Bobes R.J."/>
            <person name="Fragoso G."/>
            <person name="Sciutto E."/>
            <person name="Aslett M."/>
            <person name="Beasley H."/>
            <person name="Bennett H.M."/>
            <person name="Cai J."/>
            <person name="Camicia F."/>
            <person name="Clark R."/>
            <person name="Cucher M."/>
            <person name="De Silva N."/>
            <person name="Day T.A."/>
            <person name="Deplazes P."/>
            <person name="Estrada K."/>
            <person name="Fernandez C."/>
            <person name="Holland P.W."/>
            <person name="Hou J."/>
            <person name="Hu S."/>
            <person name="Huckvale T."/>
            <person name="Hung S.S."/>
            <person name="Kamenetzky L."/>
            <person name="Keane J.A."/>
            <person name="Kiss F."/>
            <person name="Koziol U."/>
            <person name="Lambert O."/>
            <person name="Liu K."/>
            <person name="Luo X."/>
            <person name="Luo Y."/>
            <person name="Macchiaroli N."/>
            <person name="Nichol S."/>
            <person name="Paps J."/>
            <person name="Parkinson J."/>
            <person name="Pouchkina-Stantcheva N."/>
            <person name="Riddiford N."/>
            <person name="Rosenzvit M."/>
            <person name="Salinas G."/>
            <person name="Wasmuth J.D."/>
            <person name="Zamanian M."/>
            <person name="Zheng Y."/>
            <person name="Cai X."/>
            <person name="Soberon X."/>
            <person name="Olson P.D."/>
            <person name="Laclette J.P."/>
            <person name="Brehm K."/>
            <person name="Berriman M."/>
            <person name="Garciarrubio A."/>
            <person name="Bobes R.J."/>
            <person name="Fragoso G."/>
            <person name="Sanchez-Flores A."/>
            <person name="Estrada K."/>
            <person name="Cevallos M.A."/>
            <person name="Morett E."/>
            <person name="Gonzalez V."/>
            <person name="Portillo T."/>
            <person name="Ochoa-Leyva A."/>
            <person name="Jose M.V."/>
            <person name="Sciutto E."/>
            <person name="Landa A."/>
            <person name="Jimenez L."/>
            <person name="Valdes V."/>
            <person name="Carrero J.C."/>
            <person name="Larralde C."/>
            <person name="Morales-Montor J."/>
            <person name="Limon-Lason J."/>
            <person name="Soberon X."/>
            <person name="Laclette J.P."/>
        </authorList>
    </citation>
    <scope>NUCLEOTIDE SEQUENCE [LARGE SCALE GENOMIC DNA]</scope>
</reference>
<evidence type="ECO:0000313" key="1">
    <source>
        <dbReference type="EMBL" id="CDS23311.1"/>
    </source>
</evidence>
<reference evidence="1" key="2">
    <citation type="submission" date="2014-06" db="EMBL/GenBank/DDBJ databases">
        <authorList>
            <person name="Aslett M."/>
        </authorList>
    </citation>
    <scope>NUCLEOTIDE SEQUENCE</scope>
</reference>
<protein>
    <submittedName>
        <fullName evidence="3">Secreted protein</fullName>
    </submittedName>
</protein>